<accession>A0A0A9AR59</accession>
<evidence type="ECO:0000313" key="1">
    <source>
        <dbReference type="EMBL" id="JAD51410.1"/>
    </source>
</evidence>
<reference evidence="1" key="2">
    <citation type="journal article" date="2015" name="Data Brief">
        <title>Shoot transcriptome of the giant reed, Arundo donax.</title>
        <authorList>
            <person name="Barrero R.A."/>
            <person name="Guerrero F.D."/>
            <person name="Moolhuijzen P."/>
            <person name="Goolsby J.A."/>
            <person name="Tidwell J."/>
            <person name="Bellgard S.E."/>
            <person name="Bellgard M.I."/>
        </authorList>
    </citation>
    <scope>NUCLEOTIDE SEQUENCE</scope>
    <source>
        <tissue evidence="1">Shoot tissue taken approximately 20 cm above the soil surface</tissue>
    </source>
</reference>
<protein>
    <submittedName>
        <fullName evidence="1">Uncharacterized protein</fullName>
    </submittedName>
</protein>
<proteinExistence type="predicted"/>
<dbReference type="AlphaFoldDB" id="A0A0A9AR59"/>
<dbReference type="EMBL" id="GBRH01246485">
    <property type="protein sequence ID" value="JAD51410.1"/>
    <property type="molecule type" value="Transcribed_RNA"/>
</dbReference>
<name>A0A0A9AR59_ARUDO</name>
<organism evidence="1">
    <name type="scientific">Arundo donax</name>
    <name type="common">Giant reed</name>
    <name type="synonym">Donax arundinaceus</name>
    <dbReference type="NCBI Taxonomy" id="35708"/>
    <lineage>
        <taxon>Eukaryota</taxon>
        <taxon>Viridiplantae</taxon>
        <taxon>Streptophyta</taxon>
        <taxon>Embryophyta</taxon>
        <taxon>Tracheophyta</taxon>
        <taxon>Spermatophyta</taxon>
        <taxon>Magnoliopsida</taxon>
        <taxon>Liliopsida</taxon>
        <taxon>Poales</taxon>
        <taxon>Poaceae</taxon>
        <taxon>PACMAD clade</taxon>
        <taxon>Arundinoideae</taxon>
        <taxon>Arundineae</taxon>
        <taxon>Arundo</taxon>
    </lineage>
</organism>
<reference evidence="1" key="1">
    <citation type="submission" date="2014-09" db="EMBL/GenBank/DDBJ databases">
        <authorList>
            <person name="Magalhaes I.L.F."/>
            <person name="Oliveira U."/>
            <person name="Santos F.R."/>
            <person name="Vidigal T.H.D.A."/>
            <person name="Brescovit A.D."/>
            <person name="Santos A.J."/>
        </authorList>
    </citation>
    <scope>NUCLEOTIDE SEQUENCE</scope>
    <source>
        <tissue evidence="1">Shoot tissue taken approximately 20 cm above the soil surface</tissue>
    </source>
</reference>
<sequence>MFLPCNQIINVSVQPRSKFQSGEIKHQNISKRTNLE</sequence>